<protein>
    <submittedName>
        <fullName evidence="1">RIN4 pathogenic type III effector avirulence factor Avr cleavage site domain-containing protein</fullName>
    </submittedName>
</protein>
<keyword evidence="2" id="KW-1185">Reference proteome</keyword>
<evidence type="ECO:0000313" key="2">
    <source>
        <dbReference type="Proteomes" id="UP000827976"/>
    </source>
</evidence>
<dbReference type="Proteomes" id="UP000827976">
    <property type="component" value="Chromosome 10"/>
</dbReference>
<proteinExistence type="predicted"/>
<evidence type="ECO:0000313" key="1">
    <source>
        <dbReference type="EMBL" id="KAH7670366.1"/>
    </source>
</evidence>
<organism evidence="1 2">
    <name type="scientific">Dioscorea alata</name>
    <name type="common">Purple yam</name>
    <dbReference type="NCBI Taxonomy" id="55571"/>
    <lineage>
        <taxon>Eukaryota</taxon>
        <taxon>Viridiplantae</taxon>
        <taxon>Streptophyta</taxon>
        <taxon>Embryophyta</taxon>
        <taxon>Tracheophyta</taxon>
        <taxon>Spermatophyta</taxon>
        <taxon>Magnoliopsida</taxon>
        <taxon>Liliopsida</taxon>
        <taxon>Dioscoreales</taxon>
        <taxon>Dioscoreaceae</taxon>
        <taxon>Dioscorea</taxon>
    </lineage>
</organism>
<sequence length="269" mass="30290">MTCPCIFVCVCVCVCVYIEAFNQTPCKQEQQQQQGHVPKYGDWESGEQELYTAYFENARKGRNAGRWINPNDPQQKQQPSSQSQPTPAAKPQPEKARNALKEKHVGYPSREEEAGEVVGFSDSPARKLFDEMPQRGKGRRMSAGSDRSVEQSPLHPHHQYQQHGRSPRAGPGHGIIPHTPPRTRMRQGALPVLDREDSGSPVPRFGGWDEKDPATTENYTELFGNIRQERETSSARAPITDKKKSSHLNQPHYNNSHSKGCSCFGWLKN</sequence>
<comment type="caution">
    <text evidence="1">The sequence shown here is derived from an EMBL/GenBank/DDBJ whole genome shotgun (WGS) entry which is preliminary data.</text>
</comment>
<gene>
    <name evidence="1" type="ORF">IHE45_10G021100</name>
</gene>
<dbReference type="EMBL" id="CM037020">
    <property type="protein sequence ID" value="KAH7670366.1"/>
    <property type="molecule type" value="Genomic_DNA"/>
</dbReference>
<reference evidence="2" key="1">
    <citation type="journal article" date="2022" name="Nat. Commun.">
        <title>Chromosome evolution and the genetic basis of agronomically important traits in greater yam.</title>
        <authorList>
            <person name="Bredeson J.V."/>
            <person name="Lyons J.B."/>
            <person name="Oniyinde I.O."/>
            <person name="Okereke N.R."/>
            <person name="Kolade O."/>
            <person name="Nnabue I."/>
            <person name="Nwadili C.O."/>
            <person name="Hribova E."/>
            <person name="Parker M."/>
            <person name="Nwogha J."/>
            <person name="Shu S."/>
            <person name="Carlson J."/>
            <person name="Kariba R."/>
            <person name="Muthemba S."/>
            <person name="Knop K."/>
            <person name="Barton G.J."/>
            <person name="Sherwood A.V."/>
            <person name="Lopez-Montes A."/>
            <person name="Asiedu R."/>
            <person name="Jamnadass R."/>
            <person name="Muchugi A."/>
            <person name="Goodstein D."/>
            <person name="Egesi C.N."/>
            <person name="Featherston J."/>
            <person name="Asfaw A."/>
            <person name="Simpson G.G."/>
            <person name="Dolezel J."/>
            <person name="Hendre P.S."/>
            <person name="Van Deynze A."/>
            <person name="Kumar P.L."/>
            <person name="Obidiegwu J.E."/>
            <person name="Bhattacharjee R."/>
            <person name="Rokhsar D.S."/>
        </authorList>
    </citation>
    <scope>NUCLEOTIDE SEQUENCE [LARGE SCALE GENOMIC DNA]</scope>
    <source>
        <strain evidence="2">cv. TDa95/00328</strain>
    </source>
</reference>
<accession>A0ACB7V9Z3</accession>
<name>A0ACB7V9Z3_DIOAL</name>